<feature type="signal peptide" evidence="1">
    <location>
        <begin position="1"/>
        <end position="26"/>
    </location>
</feature>
<sequence length="215" mass="23139">MKRRGVLKVGAALAVSPLSFSGEARACDGHGNWETLPPEKAPEKAAVCERLVARIGRNHGHAFTIVAADVLAGVDKTYDLTGTSGHPHTVTVTAADFKRIGAGQIVRLASSREGGHIHRLFLECAPAVDPPERVNACEIEVAGKDEHEFVIPDAHVKAKVERTYDIQGLAGHVHSVTITAADFEDLLRGKQVKLPSSRGTDGHNHLVFIRYPRKG</sequence>
<proteinExistence type="predicted"/>
<evidence type="ECO:0008006" key="4">
    <source>
        <dbReference type="Google" id="ProtNLM"/>
    </source>
</evidence>
<keyword evidence="3" id="KW-1185">Reference proteome</keyword>
<protein>
    <recommendedName>
        <fullName evidence="4">DUF5666 domain-containing protein</fullName>
    </recommendedName>
</protein>
<comment type="caution">
    <text evidence="2">The sequence shown here is derived from an EMBL/GenBank/DDBJ whole genome shotgun (WGS) entry which is preliminary data.</text>
</comment>
<keyword evidence="1" id="KW-0732">Signal</keyword>
<gene>
    <name evidence="2" type="ORF">E8A74_37390</name>
</gene>
<dbReference type="RefSeq" id="WP_136933884.1">
    <property type="nucleotide sequence ID" value="NZ_SSMQ01000055.1"/>
</dbReference>
<evidence type="ECO:0000256" key="1">
    <source>
        <dbReference type="SAM" id="SignalP"/>
    </source>
</evidence>
<evidence type="ECO:0000313" key="3">
    <source>
        <dbReference type="Proteomes" id="UP000309215"/>
    </source>
</evidence>
<reference evidence="2 3" key="1">
    <citation type="submission" date="2019-04" db="EMBL/GenBank/DDBJ databases">
        <authorList>
            <person name="Li Y."/>
            <person name="Wang J."/>
        </authorList>
    </citation>
    <scope>NUCLEOTIDE SEQUENCE [LARGE SCALE GENOMIC DNA]</scope>
    <source>
        <strain evidence="2 3">DSM 14668</strain>
    </source>
</reference>
<dbReference type="AlphaFoldDB" id="A0A4U1IZR0"/>
<dbReference type="Proteomes" id="UP000309215">
    <property type="component" value="Unassembled WGS sequence"/>
</dbReference>
<dbReference type="OrthoDB" id="5510383at2"/>
<organism evidence="2 3">
    <name type="scientific">Polyangium fumosum</name>
    <dbReference type="NCBI Taxonomy" id="889272"/>
    <lineage>
        <taxon>Bacteria</taxon>
        <taxon>Pseudomonadati</taxon>
        <taxon>Myxococcota</taxon>
        <taxon>Polyangia</taxon>
        <taxon>Polyangiales</taxon>
        <taxon>Polyangiaceae</taxon>
        <taxon>Polyangium</taxon>
    </lineage>
</organism>
<feature type="chain" id="PRO_5020415709" description="DUF5666 domain-containing protein" evidence="1">
    <location>
        <begin position="27"/>
        <end position="215"/>
    </location>
</feature>
<name>A0A4U1IZR0_9BACT</name>
<evidence type="ECO:0000313" key="2">
    <source>
        <dbReference type="EMBL" id="TKC99576.1"/>
    </source>
</evidence>
<accession>A0A4U1IZR0</accession>
<dbReference type="EMBL" id="SSMQ01000055">
    <property type="protein sequence ID" value="TKC99576.1"/>
    <property type="molecule type" value="Genomic_DNA"/>
</dbReference>